<accession>A0A0V1B2Z5</accession>
<proteinExistence type="predicted"/>
<dbReference type="AlphaFoldDB" id="A0A0V1B2Z5"/>
<dbReference type="Proteomes" id="UP000054776">
    <property type="component" value="Unassembled WGS sequence"/>
</dbReference>
<sequence length="177" mass="19633">MCRAGTTLCIDGEGIAVGLIALRMDGGGIDELVYRIDRFRTLNSHGKGGGRVFHSDEVEIWSYEGNGEKVHQSEWMLFGLASQGLAFGFTTLNRWWKAGGGIAMRLCGGNVVSGYITQNWYWRDVGTLYTALNALWNEWTSGIQQLKCYGLGADGYRWPNNCSSDWLDFASRSASQL</sequence>
<name>A0A0V1B2Z5_TRISP</name>
<dbReference type="OrthoDB" id="5930523at2759"/>
<reference evidence="1 2" key="1">
    <citation type="submission" date="2015-01" db="EMBL/GenBank/DDBJ databases">
        <title>Evolution of Trichinella species and genotypes.</title>
        <authorList>
            <person name="Korhonen P.K."/>
            <person name="Edoardo P."/>
            <person name="Giuseppe L.R."/>
            <person name="Gasser R.B."/>
        </authorList>
    </citation>
    <scope>NUCLEOTIDE SEQUENCE [LARGE SCALE GENOMIC DNA]</scope>
    <source>
        <strain evidence="1">ISS3</strain>
    </source>
</reference>
<evidence type="ECO:0000313" key="2">
    <source>
        <dbReference type="Proteomes" id="UP000054776"/>
    </source>
</evidence>
<protein>
    <submittedName>
        <fullName evidence="1">Uncharacterized protein</fullName>
    </submittedName>
</protein>
<evidence type="ECO:0000313" key="1">
    <source>
        <dbReference type="EMBL" id="KRY31346.1"/>
    </source>
</evidence>
<keyword evidence="2" id="KW-1185">Reference proteome</keyword>
<comment type="caution">
    <text evidence="1">The sequence shown here is derived from an EMBL/GenBank/DDBJ whole genome shotgun (WGS) entry which is preliminary data.</text>
</comment>
<organism evidence="1 2">
    <name type="scientific">Trichinella spiralis</name>
    <name type="common">Trichina worm</name>
    <dbReference type="NCBI Taxonomy" id="6334"/>
    <lineage>
        <taxon>Eukaryota</taxon>
        <taxon>Metazoa</taxon>
        <taxon>Ecdysozoa</taxon>
        <taxon>Nematoda</taxon>
        <taxon>Enoplea</taxon>
        <taxon>Dorylaimia</taxon>
        <taxon>Trichinellida</taxon>
        <taxon>Trichinellidae</taxon>
        <taxon>Trichinella</taxon>
    </lineage>
</organism>
<dbReference type="EMBL" id="JYDH01000120">
    <property type="protein sequence ID" value="KRY31346.1"/>
    <property type="molecule type" value="Genomic_DNA"/>
</dbReference>
<gene>
    <name evidence="1" type="ORF">T01_16169</name>
</gene>
<dbReference type="InParanoid" id="A0A0V1B2Z5"/>